<evidence type="ECO:0000256" key="4">
    <source>
        <dbReference type="ARBA" id="ARBA00023125"/>
    </source>
</evidence>
<dbReference type="InterPro" id="IPR039425">
    <property type="entry name" value="RNA_pol_sigma-70-like"/>
</dbReference>
<proteinExistence type="inferred from homology"/>
<feature type="domain" description="RNA polymerase sigma factor 70 region 4 type 2" evidence="7">
    <location>
        <begin position="129"/>
        <end position="177"/>
    </location>
</feature>
<keyword evidence="4" id="KW-0238">DNA-binding</keyword>
<dbReference type="SUPFAM" id="SSF88659">
    <property type="entry name" value="Sigma3 and sigma4 domains of RNA polymerase sigma factors"/>
    <property type="match status" value="1"/>
</dbReference>
<dbReference type="InterPro" id="IPR036388">
    <property type="entry name" value="WH-like_DNA-bd_sf"/>
</dbReference>
<organism evidence="8 9">
    <name type="scientific">Rhodococcus globerulus</name>
    <dbReference type="NCBI Taxonomy" id="33008"/>
    <lineage>
        <taxon>Bacteria</taxon>
        <taxon>Bacillati</taxon>
        <taxon>Actinomycetota</taxon>
        <taxon>Actinomycetes</taxon>
        <taxon>Mycobacteriales</taxon>
        <taxon>Nocardiaceae</taxon>
        <taxon>Rhodococcus</taxon>
    </lineage>
</organism>
<dbReference type="InterPro" id="IPR007627">
    <property type="entry name" value="RNA_pol_sigma70_r2"/>
</dbReference>
<evidence type="ECO:0000256" key="1">
    <source>
        <dbReference type="ARBA" id="ARBA00010641"/>
    </source>
</evidence>
<evidence type="ECO:0000256" key="3">
    <source>
        <dbReference type="ARBA" id="ARBA00023082"/>
    </source>
</evidence>
<dbReference type="Pfam" id="PF04542">
    <property type="entry name" value="Sigma70_r2"/>
    <property type="match status" value="1"/>
</dbReference>
<dbReference type="PANTHER" id="PTHR43133">
    <property type="entry name" value="RNA POLYMERASE ECF-TYPE SIGMA FACTO"/>
    <property type="match status" value="1"/>
</dbReference>
<gene>
    <name evidence="8" type="ORF">R3Q16_33560</name>
</gene>
<dbReference type="Pfam" id="PF08281">
    <property type="entry name" value="Sigma70_r4_2"/>
    <property type="match status" value="1"/>
</dbReference>
<dbReference type="InterPro" id="IPR013325">
    <property type="entry name" value="RNA_pol_sigma_r2"/>
</dbReference>
<dbReference type="SUPFAM" id="SSF88946">
    <property type="entry name" value="Sigma2 domain of RNA polymerase sigma factors"/>
    <property type="match status" value="1"/>
</dbReference>
<accession>A0ABU4C4T6</accession>
<comment type="caution">
    <text evidence="8">The sequence shown here is derived from an EMBL/GenBank/DDBJ whole genome shotgun (WGS) entry which is preliminary data.</text>
</comment>
<dbReference type="InterPro" id="IPR013324">
    <property type="entry name" value="RNA_pol_sigma_r3/r4-like"/>
</dbReference>
<name>A0ABU4C4T6_RHOGO</name>
<keyword evidence="2" id="KW-0805">Transcription regulation</keyword>
<evidence type="ECO:0000256" key="2">
    <source>
        <dbReference type="ARBA" id="ARBA00023015"/>
    </source>
</evidence>
<comment type="similarity">
    <text evidence="1">Belongs to the sigma-70 factor family. ECF subfamily.</text>
</comment>
<dbReference type="NCBIfam" id="TIGR02937">
    <property type="entry name" value="sigma70-ECF"/>
    <property type="match status" value="1"/>
</dbReference>
<dbReference type="Proteomes" id="UP001185927">
    <property type="component" value="Unassembled WGS sequence"/>
</dbReference>
<dbReference type="Gene3D" id="1.10.10.10">
    <property type="entry name" value="Winged helix-like DNA-binding domain superfamily/Winged helix DNA-binding domain"/>
    <property type="match status" value="1"/>
</dbReference>
<dbReference type="Gene3D" id="1.10.1740.10">
    <property type="match status" value="1"/>
</dbReference>
<sequence length="189" mass="21422">MTHRTAEDPAEEGEDALCAAAALGDREAFEVLIRRYGPPLYRYGRRMLADEADVADVVQETFVAAWRELPSFRGASSLQTWLFSICARKVVDTYRIRRAVPLDDRLLEALPAADSDDPFVVASNREFLAALEQALAELPIRQRAAWMMREIESMTFPEIGQVLGLSPDAARGHHHRATCTLEIRLRRWR</sequence>
<dbReference type="CDD" id="cd06171">
    <property type="entry name" value="Sigma70_r4"/>
    <property type="match status" value="1"/>
</dbReference>
<keyword evidence="5" id="KW-0804">Transcription</keyword>
<dbReference type="PANTHER" id="PTHR43133:SF8">
    <property type="entry name" value="RNA POLYMERASE SIGMA FACTOR HI_1459-RELATED"/>
    <property type="match status" value="1"/>
</dbReference>
<dbReference type="InterPro" id="IPR013249">
    <property type="entry name" value="RNA_pol_sigma70_r4_t2"/>
</dbReference>
<feature type="domain" description="RNA polymerase sigma-70 region 2" evidence="6">
    <location>
        <begin position="32"/>
        <end position="97"/>
    </location>
</feature>
<evidence type="ECO:0000256" key="5">
    <source>
        <dbReference type="ARBA" id="ARBA00023163"/>
    </source>
</evidence>
<evidence type="ECO:0000259" key="7">
    <source>
        <dbReference type="Pfam" id="PF08281"/>
    </source>
</evidence>
<dbReference type="RefSeq" id="WP_317546042.1">
    <property type="nucleotide sequence ID" value="NZ_JAWLKB010000054.1"/>
</dbReference>
<protein>
    <submittedName>
        <fullName evidence="8">Sigma-70 family RNA polymerase sigma factor</fullName>
    </submittedName>
</protein>
<evidence type="ECO:0000259" key="6">
    <source>
        <dbReference type="Pfam" id="PF04542"/>
    </source>
</evidence>
<dbReference type="EMBL" id="JAWLKB010000054">
    <property type="protein sequence ID" value="MDV6271531.1"/>
    <property type="molecule type" value="Genomic_DNA"/>
</dbReference>
<dbReference type="InterPro" id="IPR014284">
    <property type="entry name" value="RNA_pol_sigma-70_dom"/>
</dbReference>
<keyword evidence="9" id="KW-1185">Reference proteome</keyword>
<reference evidence="8 9" key="1">
    <citation type="submission" date="2023-10" db="EMBL/GenBank/DDBJ databases">
        <title>Development of a sustainable strategy for remediation of hydrocarbon-contaminated territories based on the waste exchange concept.</title>
        <authorList>
            <person name="Krivoruchko A."/>
        </authorList>
    </citation>
    <scope>NUCLEOTIDE SEQUENCE [LARGE SCALE GENOMIC DNA]</scope>
    <source>
        <strain evidence="8 9">IEGM 1203</strain>
    </source>
</reference>
<evidence type="ECO:0000313" key="8">
    <source>
        <dbReference type="EMBL" id="MDV6271531.1"/>
    </source>
</evidence>
<keyword evidence="3" id="KW-0731">Sigma factor</keyword>
<evidence type="ECO:0000313" key="9">
    <source>
        <dbReference type="Proteomes" id="UP001185927"/>
    </source>
</evidence>